<dbReference type="AlphaFoldDB" id="A0A1B6MHU0"/>
<reference evidence="2" key="1">
    <citation type="submission" date="2015-11" db="EMBL/GenBank/DDBJ databases">
        <title>De novo transcriptome assembly of four potential Pierce s Disease insect vectors from Arizona vineyards.</title>
        <authorList>
            <person name="Tassone E.E."/>
        </authorList>
    </citation>
    <scope>NUCLEOTIDE SEQUENCE</scope>
</reference>
<feature type="non-terminal residue" evidence="2">
    <location>
        <position position="129"/>
    </location>
</feature>
<feature type="compositionally biased region" description="Polar residues" evidence="1">
    <location>
        <begin position="64"/>
        <end position="74"/>
    </location>
</feature>
<gene>
    <name evidence="2" type="ORF">g.649</name>
</gene>
<feature type="region of interest" description="Disordered" evidence="1">
    <location>
        <begin position="28"/>
        <end position="129"/>
    </location>
</feature>
<accession>A0A1B6MHU0</accession>
<evidence type="ECO:0000313" key="2">
    <source>
        <dbReference type="EMBL" id="JAT35484.1"/>
    </source>
</evidence>
<protein>
    <submittedName>
        <fullName evidence="2">Uncharacterized protein</fullName>
    </submittedName>
</protein>
<name>A0A1B6MHU0_9HEMI</name>
<feature type="non-terminal residue" evidence="2">
    <location>
        <position position="1"/>
    </location>
</feature>
<proteinExistence type="predicted"/>
<evidence type="ECO:0000256" key="1">
    <source>
        <dbReference type="SAM" id="MobiDB-lite"/>
    </source>
</evidence>
<feature type="compositionally biased region" description="Basic and acidic residues" evidence="1">
    <location>
        <begin position="106"/>
        <end position="121"/>
    </location>
</feature>
<organism evidence="2">
    <name type="scientific">Graphocephala atropunctata</name>
    <dbReference type="NCBI Taxonomy" id="36148"/>
    <lineage>
        <taxon>Eukaryota</taxon>
        <taxon>Metazoa</taxon>
        <taxon>Ecdysozoa</taxon>
        <taxon>Arthropoda</taxon>
        <taxon>Hexapoda</taxon>
        <taxon>Insecta</taxon>
        <taxon>Pterygota</taxon>
        <taxon>Neoptera</taxon>
        <taxon>Paraneoptera</taxon>
        <taxon>Hemiptera</taxon>
        <taxon>Auchenorrhyncha</taxon>
        <taxon>Membracoidea</taxon>
        <taxon>Cicadellidae</taxon>
        <taxon>Cicadellinae</taxon>
        <taxon>Cicadellini</taxon>
        <taxon>Graphocephala</taxon>
    </lineage>
</organism>
<feature type="compositionally biased region" description="Pro residues" evidence="1">
    <location>
        <begin position="42"/>
        <end position="55"/>
    </location>
</feature>
<dbReference type="EMBL" id="GEBQ01004493">
    <property type="protein sequence ID" value="JAT35484.1"/>
    <property type="molecule type" value="Transcribed_RNA"/>
</dbReference>
<sequence>NLIIVVKIAEIKVREQLITVVCYESAVTMSTSQDRVDDVGMEPPPLPTAPPPAPTPGEERRKSLSFTTSWSSQPPARKYSLNDAPGDYKESPEPPDPSVDSNQKGTQERQEVSQDQKETKKLQGVSQDQ</sequence>